<dbReference type="InterPro" id="IPR016035">
    <property type="entry name" value="Acyl_Trfase/lysoPLipase"/>
</dbReference>
<dbReference type="Gene3D" id="3.30.70.250">
    <property type="entry name" value="Malonyl-CoA ACP transacylase, ACP-binding"/>
    <property type="match status" value="1"/>
</dbReference>
<gene>
    <name evidence="7" type="primary">fabD</name>
    <name evidence="7" type="ORF">CLIT_23c03750</name>
</gene>
<comment type="caution">
    <text evidence="7">The sequence shown here is derived from an EMBL/GenBank/DDBJ whole genome shotgun (WGS) entry which is preliminary data.</text>
</comment>
<dbReference type="OrthoDB" id="9805460at2"/>
<comment type="similarity">
    <text evidence="4">Belongs to the fabD family.</text>
</comment>
<keyword evidence="8" id="KW-1185">Reference proteome</keyword>
<evidence type="ECO:0000256" key="2">
    <source>
        <dbReference type="ARBA" id="ARBA00023315"/>
    </source>
</evidence>
<dbReference type="PIRSF" id="PIRSF000446">
    <property type="entry name" value="Mct"/>
    <property type="match status" value="1"/>
</dbReference>
<dbReference type="GO" id="GO:0004314">
    <property type="term" value="F:[acyl-carrier-protein] S-malonyltransferase activity"/>
    <property type="evidence" value="ECO:0007669"/>
    <property type="project" value="UniProtKB-EC"/>
</dbReference>
<dbReference type="SUPFAM" id="SSF52151">
    <property type="entry name" value="FabD/lysophospholipase-like"/>
    <property type="match status" value="1"/>
</dbReference>
<dbReference type="eggNOG" id="COG0331">
    <property type="taxonomic scope" value="Bacteria"/>
</dbReference>
<proteinExistence type="inferred from homology"/>
<dbReference type="InterPro" id="IPR004410">
    <property type="entry name" value="Malonyl_CoA-ACP_transAc_FabD"/>
</dbReference>
<reference evidence="7 8" key="1">
    <citation type="submission" date="2014-03" db="EMBL/GenBank/DDBJ databases">
        <title>Genome sequence of Clostridium litorale W6, DSM 5388.</title>
        <authorList>
            <person name="Poehlein A."/>
            <person name="Jagirdar A."/>
            <person name="Khonsari B."/>
            <person name="Chibani C.M."/>
            <person name="Gutierrez Gutierrez D.A."/>
            <person name="Davydova E."/>
            <person name="Alghaithi H.S."/>
            <person name="Nair K.P."/>
            <person name="Dhamotharan K."/>
            <person name="Chandran L."/>
            <person name="G W."/>
            <person name="Daniel R."/>
        </authorList>
    </citation>
    <scope>NUCLEOTIDE SEQUENCE [LARGE SCALE GENOMIC DNA]</scope>
    <source>
        <strain evidence="7 8">W6</strain>
    </source>
</reference>
<feature type="active site" evidence="5">
    <location>
        <position position="201"/>
    </location>
</feature>
<dbReference type="RefSeq" id="WP_038267980.1">
    <property type="nucleotide sequence ID" value="NZ_FSRH01000003.1"/>
</dbReference>
<dbReference type="InterPro" id="IPR014043">
    <property type="entry name" value="Acyl_transferase_dom"/>
</dbReference>
<evidence type="ECO:0000313" key="7">
    <source>
        <dbReference type="EMBL" id="KDR94102.1"/>
    </source>
</evidence>
<dbReference type="PANTHER" id="PTHR42681:SF1">
    <property type="entry name" value="MALONYL-COA-ACYL CARRIER PROTEIN TRANSACYLASE, MITOCHONDRIAL"/>
    <property type="match status" value="1"/>
</dbReference>
<evidence type="ECO:0000256" key="4">
    <source>
        <dbReference type="PIRNR" id="PIRNR000446"/>
    </source>
</evidence>
<comment type="catalytic activity">
    <reaction evidence="3 4">
        <text>holo-[ACP] + malonyl-CoA = malonyl-[ACP] + CoA</text>
        <dbReference type="Rhea" id="RHEA:41792"/>
        <dbReference type="Rhea" id="RHEA-COMP:9623"/>
        <dbReference type="Rhea" id="RHEA-COMP:9685"/>
        <dbReference type="ChEBI" id="CHEBI:57287"/>
        <dbReference type="ChEBI" id="CHEBI:57384"/>
        <dbReference type="ChEBI" id="CHEBI:64479"/>
        <dbReference type="ChEBI" id="CHEBI:78449"/>
        <dbReference type="EC" id="2.3.1.39"/>
    </reaction>
</comment>
<dbReference type="Proteomes" id="UP000027946">
    <property type="component" value="Unassembled WGS sequence"/>
</dbReference>
<evidence type="ECO:0000256" key="3">
    <source>
        <dbReference type="ARBA" id="ARBA00048462"/>
    </source>
</evidence>
<feature type="domain" description="Malonyl-CoA:ACP transacylase (MAT)" evidence="6">
    <location>
        <begin position="7"/>
        <end position="304"/>
    </location>
</feature>
<name>A0A069RIR2_PEPLI</name>
<dbReference type="InterPro" id="IPR016036">
    <property type="entry name" value="Malonyl_transacylase_ACP-bd"/>
</dbReference>
<evidence type="ECO:0000313" key="8">
    <source>
        <dbReference type="Proteomes" id="UP000027946"/>
    </source>
</evidence>
<keyword evidence="1 4" id="KW-0808">Transferase</keyword>
<evidence type="ECO:0000256" key="1">
    <source>
        <dbReference type="ARBA" id="ARBA00022679"/>
    </source>
</evidence>
<organism evidence="7 8">
    <name type="scientific">Peptoclostridium litorale DSM 5388</name>
    <dbReference type="NCBI Taxonomy" id="1121324"/>
    <lineage>
        <taxon>Bacteria</taxon>
        <taxon>Bacillati</taxon>
        <taxon>Bacillota</taxon>
        <taxon>Clostridia</taxon>
        <taxon>Peptostreptococcales</taxon>
        <taxon>Peptoclostridiaceae</taxon>
        <taxon>Peptoclostridium</taxon>
    </lineage>
</organism>
<feature type="active site" evidence="5">
    <location>
        <position position="92"/>
    </location>
</feature>
<dbReference type="SUPFAM" id="SSF55048">
    <property type="entry name" value="Probable ACP-binding domain of malonyl-CoA ACP transacylase"/>
    <property type="match status" value="1"/>
</dbReference>
<keyword evidence="2 4" id="KW-0012">Acyltransferase</keyword>
<dbReference type="InterPro" id="IPR024925">
    <property type="entry name" value="Malonyl_CoA-ACP_transAc"/>
</dbReference>
<dbReference type="EC" id="2.3.1.39" evidence="4"/>
<dbReference type="PANTHER" id="PTHR42681">
    <property type="entry name" value="MALONYL-COA-ACYL CARRIER PROTEIN TRANSACYLASE, MITOCHONDRIAL"/>
    <property type="match status" value="1"/>
</dbReference>
<dbReference type="SMART" id="SM00827">
    <property type="entry name" value="PKS_AT"/>
    <property type="match status" value="1"/>
</dbReference>
<accession>A0A069RIR2</accession>
<dbReference type="InterPro" id="IPR001227">
    <property type="entry name" value="Ac_transferase_dom_sf"/>
</dbReference>
<sequence>MGKLALVFPGQGAQYVGMGKDIYENYDKAKEVFEKGQKALGMDINKLMFEGPEESLSLTENTQPAILIHSIAILEVLKEKANIEPKAFAGLSLGEYSALVASGSFEFEDAVKFVRKRGKIMQEAVPEGTGSMAAILGLDRDILDEVIKECSVYGVIQAANYNCPGQIVISGELKPLEKAVELCKEKGAKRAVILNVSGPFHSSLLDGAGEKLKSELEAVNLGAVTYPVVSNVTGDYAEKEDIKELLVRQVSSSVMWEDSIGRLIDDGFDTFVEIGPGKTLSSFIKKISKKKNAKVSISNIDKAEDMEKFLSQE</sequence>
<dbReference type="Gene3D" id="3.40.366.10">
    <property type="entry name" value="Malonyl-Coenzyme A Acyl Carrier Protein, domain 2"/>
    <property type="match status" value="1"/>
</dbReference>
<dbReference type="Pfam" id="PF00698">
    <property type="entry name" value="Acyl_transf_1"/>
    <property type="match status" value="1"/>
</dbReference>
<dbReference type="AlphaFoldDB" id="A0A069RIR2"/>
<dbReference type="GO" id="GO:0006633">
    <property type="term" value="P:fatty acid biosynthetic process"/>
    <property type="evidence" value="ECO:0007669"/>
    <property type="project" value="TreeGrafter"/>
</dbReference>
<dbReference type="EMBL" id="JJMM01000026">
    <property type="protein sequence ID" value="KDR94102.1"/>
    <property type="molecule type" value="Genomic_DNA"/>
</dbReference>
<evidence type="ECO:0000256" key="5">
    <source>
        <dbReference type="PIRSR" id="PIRSR000446-1"/>
    </source>
</evidence>
<dbReference type="GO" id="GO:0005829">
    <property type="term" value="C:cytosol"/>
    <property type="evidence" value="ECO:0007669"/>
    <property type="project" value="TreeGrafter"/>
</dbReference>
<dbReference type="STRING" id="1121324.CLIT_23c03750"/>
<protein>
    <recommendedName>
        <fullName evidence="4">Malonyl CoA-acyl carrier protein transacylase</fullName>
        <ecNumber evidence="4">2.3.1.39</ecNumber>
    </recommendedName>
</protein>
<dbReference type="NCBIfam" id="TIGR00128">
    <property type="entry name" value="fabD"/>
    <property type="match status" value="1"/>
</dbReference>
<dbReference type="InterPro" id="IPR050858">
    <property type="entry name" value="Mal-CoA-ACP_Trans/PKS_FabD"/>
</dbReference>
<evidence type="ECO:0000259" key="6">
    <source>
        <dbReference type="SMART" id="SM00827"/>
    </source>
</evidence>
<dbReference type="FunFam" id="3.30.70.250:FF:000001">
    <property type="entry name" value="Malonyl CoA-acyl carrier protein transacylase"/>
    <property type="match status" value="1"/>
</dbReference>